<sequence>MTKKKKSVKDRKIPIWIIFVILGVLGVIAVCFFFLKKEKSLVQQLRDLHIGDEYDAKPVIYLYPEEEMIVKVTVTPKANFLVTYPEYKDGWNVIAKPDGILTNIEDGREYSYLFWEAPSGRSAEYDLSTGFVVKGSDTMQFLQQQLEEMGLNEKEYNEFIVYWLPKMIGNEYNLIHFATEEEYDSRVPLEIDPQPDSVLRVFMVFKPLNQKIDIEKQTFKPFTRKGFTVIEWGGTEL</sequence>
<keyword evidence="1" id="KW-0812">Transmembrane</keyword>
<evidence type="ECO:0000313" key="2">
    <source>
        <dbReference type="EMBL" id="HHX99563.1"/>
    </source>
</evidence>
<proteinExistence type="predicted"/>
<feature type="transmembrane region" description="Helical" evidence="1">
    <location>
        <begin position="13"/>
        <end position="35"/>
    </location>
</feature>
<keyword evidence="1" id="KW-1133">Transmembrane helix</keyword>
<dbReference type="Proteomes" id="UP000576550">
    <property type="component" value="Unassembled WGS sequence"/>
</dbReference>
<name>A0A832QDU3_9BACT</name>
<dbReference type="AlphaFoldDB" id="A0A832QDU3"/>
<accession>A0A832QDU3</accession>
<keyword evidence="1" id="KW-0472">Membrane</keyword>
<dbReference type="EMBL" id="DUTP01000005">
    <property type="protein sequence ID" value="HHX99563.1"/>
    <property type="molecule type" value="Genomic_DNA"/>
</dbReference>
<reference evidence="2 3" key="1">
    <citation type="journal article" date="2020" name="Biotechnol. Biofuels">
        <title>New insights from the biogas microbiome by comprehensive genome-resolved metagenomics of nearly 1600 species originating from multiple anaerobic digesters.</title>
        <authorList>
            <person name="Campanaro S."/>
            <person name="Treu L."/>
            <person name="Rodriguez-R L.M."/>
            <person name="Kovalovszki A."/>
            <person name="Ziels R.M."/>
            <person name="Maus I."/>
            <person name="Zhu X."/>
            <person name="Kougias P.G."/>
            <person name="Basile A."/>
            <person name="Luo G."/>
            <person name="Schluter A."/>
            <person name="Konstantinidis K.T."/>
            <person name="Angelidaki I."/>
        </authorList>
    </citation>
    <scope>NUCLEOTIDE SEQUENCE [LARGE SCALE GENOMIC DNA]</scope>
    <source>
        <strain evidence="2">AS05jafATM_89</strain>
    </source>
</reference>
<gene>
    <name evidence="2" type="ORF">GX533_02725</name>
</gene>
<organism evidence="2 3">
    <name type="scientific">Candidatus Dojkabacteria bacterium</name>
    <dbReference type="NCBI Taxonomy" id="2099670"/>
    <lineage>
        <taxon>Bacteria</taxon>
        <taxon>Candidatus Dojkabacteria</taxon>
    </lineage>
</organism>
<evidence type="ECO:0000313" key="3">
    <source>
        <dbReference type="Proteomes" id="UP000576550"/>
    </source>
</evidence>
<evidence type="ECO:0000256" key="1">
    <source>
        <dbReference type="SAM" id="Phobius"/>
    </source>
</evidence>
<comment type="caution">
    <text evidence="2">The sequence shown here is derived from an EMBL/GenBank/DDBJ whole genome shotgun (WGS) entry which is preliminary data.</text>
</comment>
<protein>
    <submittedName>
        <fullName evidence="2">Uncharacterized protein</fullName>
    </submittedName>
</protein>